<evidence type="ECO:0000313" key="3">
    <source>
        <dbReference type="Proteomes" id="UP000054771"/>
    </source>
</evidence>
<dbReference type="PANTHER" id="PTHR35186:SF4">
    <property type="entry name" value="PRION-INHIBITION AND PROPAGATION HELO DOMAIN-CONTAINING PROTEIN"/>
    <property type="match status" value="1"/>
</dbReference>
<name>A0A0U5GBZ8_ASPCI</name>
<dbReference type="EMBL" id="CDMC01000015">
    <property type="protein sequence ID" value="CEL09777.1"/>
    <property type="molecule type" value="Genomic_DNA"/>
</dbReference>
<reference evidence="3" key="1">
    <citation type="journal article" date="2016" name="Genome Announc.">
        <title>Draft genome sequences of fungus Aspergillus calidoustus.</title>
        <authorList>
            <person name="Horn F."/>
            <person name="Linde J."/>
            <person name="Mattern D.J."/>
            <person name="Walther G."/>
            <person name="Guthke R."/>
            <person name="Scherlach K."/>
            <person name="Martin K."/>
            <person name="Brakhage A.A."/>
            <person name="Petzke L."/>
            <person name="Valiante V."/>
        </authorList>
    </citation>
    <scope>NUCLEOTIDE SEQUENCE [LARGE SCALE GENOMIC DNA]</scope>
    <source>
        <strain evidence="3">SF006504</strain>
    </source>
</reference>
<accession>A0A0U5GBZ8</accession>
<evidence type="ECO:0000313" key="2">
    <source>
        <dbReference type="EMBL" id="CEL09777.1"/>
    </source>
</evidence>
<dbReference type="AlphaFoldDB" id="A0A0U5GBZ8"/>
<dbReference type="InterPro" id="IPR056002">
    <property type="entry name" value="DUF7580"/>
</dbReference>
<sequence>MSLRSKRYLTLIVQRTPRIHRRHGITLPRPILLAVPRSAPLRPDIALQALGCIPVEGAHDRDFYHDGPVQLATDPRSSTTQHSTSWYKLRSGFDLRQRCAFLMDKRRMEKCLKDIKEWIAYIKDVMRGEDEQASIQRQPLPTCSTIEFAFPVDKIQKDAAEVHQCLLTRRCAEKPHLTYLLLEQRLLRSKPTRQENNRGLPVLYAAVKPRHFHLRLAGECYEEDGPFEAEFTLLPTDIQSPREGGGAVTSVTYRPSRQTQEITDLCEYAKSPRPRGVGLYLHRAQALQGHPLVDQPVPDPPEEYESLWSLLSGIESNATKLSLALTLASSVLQLSGTPWFAHGWTGDDIVFAGSQGKTVIGAQPPYLVKCFPPNQRDEGGNVASHSSRLCYLSLAIVLVEIWTGEPYEGSRPADDASTLIDLFDIVEFINPQRPFMGPGFQGAVDACIREVTVGSMGSAVLQPLEDEIQDILRRKPNEHR</sequence>
<dbReference type="PANTHER" id="PTHR35186">
    <property type="entry name" value="ANK_REP_REGION DOMAIN-CONTAINING PROTEIN"/>
    <property type="match status" value="1"/>
</dbReference>
<feature type="domain" description="DUF7580" evidence="1">
    <location>
        <begin position="254"/>
        <end position="449"/>
    </location>
</feature>
<proteinExistence type="predicted"/>
<dbReference type="Proteomes" id="UP000054771">
    <property type="component" value="Unassembled WGS sequence"/>
</dbReference>
<protein>
    <recommendedName>
        <fullName evidence="1">DUF7580 domain-containing protein</fullName>
    </recommendedName>
</protein>
<evidence type="ECO:0000259" key="1">
    <source>
        <dbReference type="Pfam" id="PF24476"/>
    </source>
</evidence>
<keyword evidence="3" id="KW-1185">Reference proteome</keyword>
<gene>
    <name evidence="2" type="ORF">ASPCAL12906</name>
</gene>
<dbReference type="STRING" id="454130.A0A0U5GBZ8"/>
<dbReference type="Pfam" id="PF24476">
    <property type="entry name" value="DUF7580"/>
    <property type="match status" value="1"/>
</dbReference>
<organism evidence="2 3">
    <name type="scientific">Aspergillus calidoustus</name>
    <dbReference type="NCBI Taxonomy" id="454130"/>
    <lineage>
        <taxon>Eukaryota</taxon>
        <taxon>Fungi</taxon>
        <taxon>Dikarya</taxon>
        <taxon>Ascomycota</taxon>
        <taxon>Pezizomycotina</taxon>
        <taxon>Eurotiomycetes</taxon>
        <taxon>Eurotiomycetidae</taxon>
        <taxon>Eurotiales</taxon>
        <taxon>Aspergillaceae</taxon>
        <taxon>Aspergillus</taxon>
        <taxon>Aspergillus subgen. Nidulantes</taxon>
    </lineage>
</organism>